<dbReference type="Proteomes" id="UP000184139">
    <property type="component" value="Unassembled WGS sequence"/>
</dbReference>
<dbReference type="PANTHER" id="PTHR34614">
    <property type="match status" value="1"/>
</dbReference>
<organism evidence="1 2">
    <name type="scientific">Desulfofustis glycolicus DSM 9705</name>
    <dbReference type="NCBI Taxonomy" id="1121409"/>
    <lineage>
        <taxon>Bacteria</taxon>
        <taxon>Pseudomonadati</taxon>
        <taxon>Thermodesulfobacteriota</taxon>
        <taxon>Desulfobulbia</taxon>
        <taxon>Desulfobulbales</taxon>
        <taxon>Desulfocapsaceae</taxon>
        <taxon>Desulfofustis</taxon>
    </lineage>
</organism>
<keyword evidence="2" id="KW-1185">Reference proteome</keyword>
<dbReference type="AlphaFoldDB" id="A0A1M5VP81"/>
<reference evidence="1 2" key="1">
    <citation type="submission" date="2016-11" db="EMBL/GenBank/DDBJ databases">
        <authorList>
            <person name="Jaros S."/>
            <person name="Januszkiewicz K."/>
            <person name="Wedrychowicz H."/>
        </authorList>
    </citation>
    <scope>NUCLEOTIDE SEQUENCE [LARGE SCALE GENOMIC DNA]</scope>
    <source>
        <strain evidence="1 2">DSM 9705</strain>
    </source>
</reference>
<gene>
    <name evidence="1" type="ORF">SAMN02745124_01786</name>
</gene>
<proteinExistence type="predicted"/>
<dbReference type="STRING" id="1121409.SAMN02745124_01786"/>
<dbReference type="EMBL" id="FQXS01000009">
    <property type="protein sequence ID" value="SHH77066.1"/>
    <property type="molecule type" value="Genomic_DNA"/>
</dbReference>
<name>A0A1M5VP81_9BACT</name>
<evidence type="ECO:0000313" key="1">
    <source>
        <dbReference type="EMBL" id="SHH77066.1"/>
    </source>
</evidence>
<dbReference type="PANTHER" id="PTHR34614:SF2">
    <property type="entry name" value="TRANSPOSASE IS4-LIKE DOMAIN-CONTAINING PROTEIN"/>
    <property type="match status" value="1"/>
</dbReference>
<evidence type="ECO:0008006" key="3">
    <source>
        <dbReference type="Google" id="ProtNLM"/>
    </source>
</evidence>
<protein>
    <recommendedName>
        <fullName evidence="3">Transposase DDE domain-containing protein</fullName>
    </recommendedName>
</protein>
<sequence length="230" mass="27085">MWGTTYSLPIGWSYTEERPYKGDTIRENRRLYLHLYYSPDRALEDEKAFNSRLADLQEELMSNQCHPEHEKLYDRYFQVKQTPVRGITVTAKEEELAKAKRNYGYFALLSNDIKDPIQALETYRRKDLVEKAFDNLKERLNVRRLAVSSEQSLDGKLFVQFVALIYLSYITAKMQEEQLFKNYTLQEVLDEFDVIECFAVPGKQLQVGEITKRQAELYQKFAVRPPASLQ</sequence>
<evidence type="ECO:0000313" key="2">
    <source>
        <dbReference type="Proteomes" id="UP000184139"/>
    </source>
</evidence>
<accession>A0A1M5VP81</accession>